<name>A0A7W4ZB99_9GAMM</name>
<keyword evidence="3" id="KW-1185">Reference proteome</keyword>
<protein>
    <submittedName>
        <fullName evidence="2">Uncharacterized protein</fullName>
    </submittedName>
</protein>
<comment type="caution">
    <text evidence="2">The sequence shown here is derived from an EMBL/GenBank/DDBJ whole genome shotgun (WGS) entry which is preliminary data.</text>
</comment>
<reference evidence="2 3" key="1">
    <citation type="submission" date="2020-08" db="EMBL/GenBank/DDBJ databases">
        <title>Genomic Encyclopedia of Type Strains, Phase III (KMG-III): the genomes of soil and plant-associated and newly described type strains.</title>
        <authorList>
            <person name="Whitman W."/>
        </authorList>
    </citation>
    <scope>NUCLEOTIDE SEQUENCE [LARGE SCALE GENOMIC DNA]</scope>
    <source>
        <strain evidence="2 3">CECT 8799</strain>
    </source>
</reference>
<gene>
    <name evidence="2" type="ORF">FHS09_004558</name>
</gene>
<accession>A0A7W4ZB99</accession>
<evidence type="ECO:0000313" key="3">
    <source>
        <dbReference type="Proteomes" id="UP000535937"/>
    </source>
</evidence>
<proteinExistence type="predicted"/>
<sequence>MLARKPWELGRSAPLLGEITALGLRSTNGSKRTAGHWVVRRNTVPTKVSRRNDQKNCLEKAKQKSELSIVPMKWANRHPPGARGGKGKPTHHNLWRATCKKRRVQTPCPPHF</sequence>
<evidence type="ECO:0000256" key="1">
    <source>
        <dbReference type="SAM" id="MobiDB-lite"/>
    </source>
</evidence>
<evidence type="ECO:0000313" key="2">
    <source>
        <dbReference type="EMBL" id="MBB3063687.1"/>
    </source>
</evidence>
<dbReference type="AlphaFoldDB" id="A0A7W4ZB99"/>
<feature type="region of interest" description="Disordered" evidence="1">
    <location>
        <begin position="73"/>
        <end position="93"/>
    </location>
</feature>
<organism evidence="2 3">
    <name type="scientific">Microbulbifer rhizosphaerae</name>
    <dbReference type="NCBI Taxonomy" id="1562603"/>
    <lineage>
        <taxon>Bacteria</taxon>
        <taxon>Pseudomonadati</taxon>
        <taxon>Pseudomonadota</taxon>
        <taxon>Gammaproteobacteria</taxon>
        <taxon>Cellvibrionales</taxon>
        <taxon>Microbulbiferaceae</taxon>
        <taxon>Microbulbifer</taxon>
    </lineage>
</organism>
<dbReference type="Proteomes" id="UP000535937">
    <property type="component" value="Unassembled WGS sequence"/>
</dbReference>
<dbReference type="EMBL" id="JACHWZ010000052">
    <property type="protein sequence ID" value="MBB3063687.1"/>
    <property type="molecule type" value="Genomic_DNA"/>
</dbReference>